<dbReference type="EMBL" id="JALAAR010000011">
    <property type="protein sequence ID" value="MEH8018216.1"/>
    <property type="molecule type" value="Genomic_DNA"/>
</dbReference>
<proteinExistence type="predicted"/>
<evidence type="ECO:0000313" key="2">
    <source>
        <dbReference type="Proteomes" id="UP001375382"/>
    </source>
</evidence>
<organism evidence="1 2">
    <name type="scientific">Rheinheimera muenzenbergensis</name>
    <dbReference type="NCBI Taxonomy" id="1193628"/>
    <lineage>
        <taxon>Bacteria</taxon>
        <taxon>Pseudomonadati</taxon>
        <taxon>Pseudomonadota</taxon>
        <taxon>Gammaproteobacteria</taxon>
        <taxon>Chromatiales</taxon>
        <taxon>Chromatiaceae</taxon>
        <taxon>Rheinheimera</taxon>
    </lineage>
</organism>
<evidence type="ECO:0000313" key="1">
    <source>
        <dbReference type="EMBL" id="MEH8018216.1"/>
    </source>
</evidence>
<gene>
    <name evidence="1" type="ORF">MN202_13325</name>
</gene>
<keyword evidence="2" id="KW-1185">Reference proteome</keyword>
<comment type="caution">
    <text evidence="1">The sequence shown here is derived from an EMBL/GenBank/DDBJ whole genome shotgun (WGS) entry which is preliminary data.</text>
</comment>
<reference evidence="1 2" key="1">
    <citation type="journal article" date="2023" name="Ecotoxicol. Environ. Saf.">
        <title>Mercury remediation potential of mercury-resistant strain Rheinheimera metallidurans sp. nov. isolated from a municipal waste dumping site.</title>
        <authorList>
            <person name="Yadav V."/>
            <person name="Manjhi A."/>
            <person name="Vadakedath N."/>
        </authorList>
    </citation>
    <scope>NUCLEOTIDE SEQUENCE [LARGE SCALE GENOMIC DNA]</scope>
    <source>
        <strain evidence="1 2">E-49</strain>
    </source>
</reference>
<dbReference type="Proteomes" id="UP001375382">
    <property type="component" value="Unassembled WGS sequence"/>
</dbReference>
<dbReference type="RefSeq" id="WP_335736624.1">
    <property type="nucleotide sequence ID" value="NZ_JALAAR010000011.1"/>
</dbReference>
<protein>
    <submittedName>
        <fullName evidence="1">Uncharacterized protein</fullName>
    </submittedName>
</protein>
<name>A0ABU8C981_9GAMM</name>
<sequence>MTFEIRTKNQVIGITELEGGDPPMGFAFGKVEPTDLYGKCSASVVYRIYDSKTGEEVASELVTVEDHSTIVGHQCIEVTILIKSSKVYRKFFKHHVEAYEKQFK</sequence>
<accession>A0ABU8C981</accession>